<dbReference type="SUPFAM" id="SSF88659">
    <property type="entry name" value="Sigma3 and sigma4 domains of RNA polymerase sigma factors"/>
    <property type="match status" value="1"/>
</dbReference>
<dbReference type="GO" id="GO:0003677">
    <property type="term" value="F:DNA binding"/>
    <property type="evidence" value="ECO:0007669"/>
    <property type="project" value="InterPro"/>
</dbReference>
<evidence type="ECO:0000259" key="1">
    <source>
        <dbReference type="Pfam" id="PF08281"/>
    </source>
</evidence>
<evidence type="ECO:0000313" key="3">
    <source>
        <dbReference type="EMBL" id="CAB4586700.1"/>
    </source>
</evidence>
<protein>
    <submittedName>
        <fullName evidence="2">Unannotated protein</fullName>
    </submittedName>
</protein>
<organism evidence="2">
    <name type="scientific">freshwater metagenome</name>
    <dbReference type="NCBI Taxonomy" id="449393"/>
    <lineage>
        <taxon>unclassified sequences</taxon>
        <taxon>metagenomes</taxon>
        <taxon>ecological metagenomes</taxon>
    </lineage>
</organism>
<feature type="domain" description="RNA polymerase sigma factor 70 region 4 type 2" evidence="1">
    <location>
        <begin position="8"/>
        <end position="49"/>
    </location>
</feature>
<evidence type="ECO:0000313" key="6">
    <source>
        <dbReference type="EMBL" id="CAB4862015.1"/>
    </source>
</evidence>
<evidence type="ECO:0000313" key="4">
    <source>
        <dbReference type="EMBL" id="CAB4672086.1"/>
    </source>
</evidence>
<evidence type="ECO:0000313" key="2">
    <source>
        <dbReference type="EMBL" id="CAB4336111.1"/>
    </source>
</evidence>
<sequence>MNLDNSDRSIAELISALPEEERLILTLHLVNLVSTTEIAKKLGVPERAVISVIASGKSRLIGLIFKGDS</sequence>
<evidence type="ECO:0000313" key="5">
    <source>
        <dbReference type="EMBL" id="CAB4760650.1"/>
    </source>
</evidence>
<proteinExistence type="predicted"/>
<dbReference type="EMBL" id="CAEZZO010000006">
    <property type="protein sequence ID" value="CAB4760650.1"/>
    <property type="molecule type" value="Genomic_DNA"/>
</dbReference>
<dbReference type="Gene3D" id="1.10.10.10">
    <property type="entry name" value="Winged helix-like DNA-binding domain superfamily/Winged helix DNA-binding domain"/>
    <property type="match status" value="1"/>
</dbReference>
<gene>
    <name evidence="3" type="ORF">UFOPK1776_00363</name>
    <name evidence="4" type="ORF">UFOPK2355_00129</name>
    <name evidence="5" type="ORF">UFOPK2886_00081</name>
    <name evidence="6" type="ORF">UFOPK3295_00477</name>
    <name evidence="2" type="ORF">UFOPK4028_00552</name>
</gene>
<dbReference type="EMBL" id="CAEZXF010000015">
    <property type="protein sequence ID" value="CAB4672086.1"/>
    <property type="molecule type" value="Genomic_DNA"/>
</dbReference>
<name>A0A6J5Z0K3_9ZZZZ</name>
<dbReference type="EMBL" id="CAESAC010000064">
    <property type="protein sequence ID" value="CAB4336111.1"/>
    <property type="molecule type" value="Genomic_DNA"/>
</dbReference>
<dbReference type="Pfam" id="PF08281">
    <property type="entry name" value="Sigma70_r4_2"/>
    <property type="match status" value="1"/>
</dbReference>
<dbReference type="InterPro" id="IPR036388">
    <property type="entry name" value="WH-like_DNA-bd_sf"/>
</dbReference>
<dbReference type="EMBL" id="CAFBLG010000031">
    <property type="protein sequence ID" value="CAB4862015.1"/>
    <property type="molecule type" value="Genomic_DNA"/>
</dbReference>
<reference evidence="2" key="1">
    <citation type="submission" date="2020-05" db="EMBL/GenBank/DDBJ databases">
        <authorList>
            <person name="Chiriac C."/>
            <person name="Salcher M."/>
            <person name="Ghai R."/>
            <person name="Kavagutti S V."/>
        </authorList>
    </citation>
    <scope>NUCLEOTIDE SEQUENCE</scope>
</reference>
<dbReference type="GO" id="GO:0016987">
    <property type="term" value="F:sigma factor activity"/>
    <property type="evidence" value="ECO:0007669"/>
    <property type="project" value="InterPro"/>
</dbReference>
<dbReference type="EMBL" id="CAEZUC010000036">
    <property type="protein sequence ID" value="CAB4586700.1"/>
    <property type="molecule type" value="Genomic_DNA"/>
</dbReference>
<dbReference type="InterPro" id="IPR013324">
    <property type="entry name" value="RNA_pol_sigma_r3/r4-like"/>
</dbReference>
<dbReference type="GO" id="GO:0006352">
    <property type="term" value="P:DNA-templated transcription initiation"/>
    <property type="evidence" value="ECO:0007669"/>
    <property type="project" value="InterPro"/>
</dbReference>
<dbReference type="InterPro" id="IPR013249">
    <property type="entry name" value="RNA_pol_sigma70_r4_t2"/>
</dbReference>
<accession>A0A6J5Z0K3</accession>
<dbReference type="AlphaFoldDB" id="A0A6J5Z0K3"/>